<dbReference type="Ensembl" id="ENSOSIT00000048077.1">
    <property type="protein sequence ID" value="ENSOSIP00000045720.1"/>
    <property type="gene ID" value="ENSOSIG00000021708.1"/>
</dbReference>
<keyword evidence="10" id="KW-1185">Reference proteome</keyword>
<feature type="region of interest" description="Disordered" evidence="7">
    <location>
        <begin position="1"/>
        <end position="33"/>
    </location>
</feature>
<dbReference type="InterPro" id="IPR036259">
    <property type="entry name" value="MFS_trans_sf"/>
</dbReference>
<comment type="subcellular location">
    <subcellularLocation>
        <location evidence="1">Cell membrane</location>
        <topology evidence="1">Multi-pass membrane protein</topology>
    </subcellularLocation>
</comment>
<protein>
    <recommendedName>
        <fullName evidence="11">Feline leukemia virus subgroup C receptor-related protein 2</fullName>
    </recommendedName>
</protein>
<evidence type="ECO:0000256" key="5">
    <source>
        <dbReference type="ARBA" id="ARBA00022989"/>
    </source>
</evidence>
<evidence type="ECO:0000256" key="3">
    <source>
        <dbReference type="ARBA" id="ARBA00022475"/>
    </source>
</evidence>
<evidence type="ECO:0000256" key="7">
    <source>
        <dbReference type="SAM" id="MobiDB-lite"/>
    </source>
</evidence>
<reference evidence="9" key="1">
    <citation type="submission" date="2025-08" db="UniProtKB">
        <authorList>
            <consortium name="Ensembl"/>
        </authorList>
    </citation>
    <scope>IDENTIFICATION</scope>
</reference>
<dbReference type="GO" id="GO:0097037">
    <property type="term" value="P:heme export"/>
    <property type="evidence" value="ECO:0007669"/>
    <property type="project" value="TreeGrafter"/>
</dbReference>
<feature type="transmembrane region" description="Helical" evidence="8">
    <location>
        <begin position="81"/>
        <end position="103"/>
    </location>
</feature>
<keyword evidence="6 8" id="KW-0472">Membrane</keyword>
<evidence type="ECO:0000313" key="10">
    <source>
        <dbReference type="Proteomes" id="UP000694383"/>
    </source>
</evidence>
<dbReference type="GO" id="GO:0020037">
    <property type="term" value="F:heme binding"/>
    <property type="evidence" value="ECO:0007669"/>
    <property type="project" value="TreeGrafter"/>
</dbReference>
<dbReference type="Proteomes" id="UP000694383">
    <property type="component" value="Unplaced"/>
</dbReference>
<keyword evidence="3" id="KW-1003">Cell membrane</keyword>
<dbReference type="PANTHER" id="PTHR10924">
    <property type="entry name" value="MAJOR FACILITATOR SUPERFAMILY PROTEIN-RELATED"/>
    <property type="match status" value="1"/>
</dbReference>
<keyword evidence="5 8" id="KW-1133">Transmembrane helix</keyword>
<dbReference type="GO" id="GO:0005886">
    <property type="term" value="C:plasma membrane"/>
    <property type="evidence" value="ECO:0007669"/>
    <property type="project" value="UniProtKB-SubCell"/>
</dbReference>
<evidence type="ECO:0008006" key="11">
    <source>
        <dbReference type="Google" id="ProtNLM"/>
    </source>
</evidence>
<evidence type="ECO:0000256" key="8">
    <source>
        <dbReference type="SAM" id="Phobius"/>
    </source>
</evidence>
<keyword evidence="2" id="KW-0813">Transport</keyword>
<evidence type="ECO:0000256" key="2">
    <source>
        <dbReference type="ARBA" id="ARBA00022448"/>
    </source>
</evidence>
<sequence length="145" mass="16454">MNRASEEEPNEKRSGADRGAPEAPAGDPRAGAAPPTRLYRRRWFIVLLFSSYSLCNSYQWIQYGIINNIFMKFYGVDTFTIDWMSMIYMLTYIPLIFPVTWLLDKKGLRVIALAATALNSFNTIGSWIKIGSAGPDLFPVQQHLL</sequence>
<dbReference type="GO" id="GO:0015232">
    <property type="term" value="F:heme transmembrane transporter activity"/>
    <property type="evidence" value="ECO:0007669"/>
    <property type="project" value="TreeGrafter"/>
</dbReference>
<evidence type="ECO:0000256" key="1">
    <source>
        <dbReference type="ARBA" id="ARBA00004651"/>
    </source>
</evidence>
<feature type="compositionally biased region" description="Low complexity" evidence="7">
    <location>
        <begin position="21"/>
        <end position="33"/>
    </location>
</feature>
<organism evidence="9 10">
    <name type="scientific">Oryzias sinensis</name>
    <name type="common">Chinese medaka</name>
    <dbReference type="NCBI Taxonomy" id="183150"/>
    <lineage>
        <taxon>Eukaryota</taxon>
        <taxon>Metazoa</taxon>
        <taxon>Chordata</taxon>
        <taxon>Craniata</taxon>
        <taxon>Vertebrata</taxon>
        <taxon>Euteleostomi</taxon>
        <taxon>Actinopterygii</taxon>
        <taxon>Neopterygii</taxon>
        <taxon>Teleostei</taxon>
        <taxon>Neoteleostei</taxon>
        <taxon>Acanthomorphata</taxon>
        <taxon>Ovalentaria</taxon>
        <taxon>Atherinomorphae</taxon>
        <taxon>Beloniformes</taxon>
        <taxon>Adrianichthyidae</taxon>
        <taxon>Oryziinae</taxon>
        <taxon>Oryzias</taxon>
    </lineage>
</organism>
<keyword evidence="4 8" id="KW-0812">Transmembrane</keyword>
<evidence type="ECO:0000256" key="6">
    <source>
        <dbReference type="ARBA" id="ARBA00023136"/>
    </source>
</evidence>
<name>A0A8C7ZR96_9TELE</name>
<dbReference type="Gene3D" id="1.20.1250.20">
    <property type="entry name" value="MFS general substrate transporter like domains"/>
    <property type="match status" value="1"/>
</dbReference>
<dbReference type="GeneTree" id="ENSGT01030000234625"/>
<evidence type="ECO:0000256" key="4">
    <source>
        <dbReference type="ARBA" id="ARBA00022692"/>
    </source>
</evidence>
<feature type="transmembrane region" description="Helical" evidence="8">
    <location>
        <begin position="43"/>
        <end position="61"/>
    </location>
</feature>
<reference evidence="9" key="2">
    <citation type="submission" date="2025-09" db="UniProtKB">
        <authorList>
            <consortium name="Ensembl"/>
        </authorList>
    </citation>
    <scope>IDENTIFICATION</scope>
</reference>
<accession>A0A8C7ZR96</accession>
<proteinExistence type="predicted"/>
<dbReference type="SUPFAM" id="SSF103473">
    <property type="entry name" value="MFS general substrate transporter"/>
    <property type="match status" value="1"/>
</dbReference>
<dbReference type="InterPro" id="IPR049680">
    <property type="entry name" value="FLVCR1-2_SLC49-like"/>
</dbReference>
<dbReference type="PANTHER" id="PTHR10924:SF3">
    <property type="entry name" value="HEME TRANSPORTER FLVCR2"/>
    <property type="match status" value="1"/>
</dbReference>
<feature type="compositionally biased region" description="Basic and acidic residues" evidence="7">
    <location>
        <begin position="1"/>
        <end position="20"/>
    </location>
</feature>
<dbReference type="AlphaFoldDB" id="A0A8C7ZR96"/>
<evidence type="ECO:0000313" key="9">
    <source>
        <dbReference type="Ensembl" id="ENSOSIP00000045720.1"/>
    </source>
</evidence>